<evidence type="ECO:0000313" key="3">
    <source>
        <dbReference type="Proteomes" id="UP000451471"/>
    </source>
</evidence>
<gene>
    <name evidence="2" type="ORF">GQS65_20645</name>
</gene>
<keyword evidence="3" id="KW-1185">Reference proteome</keyword>
<evidence type="ECO:0000259" key="1">
    <source>
        <dbReference type="Pfam" id="PF03625"/>
    </source>
</evidence>
<reference evidence="2 3" key="1">
    <citation type="submission" date="2019-12" db="EMBL/GenBank/DDBJ databases">
        <title>Halocatena pleomorpha gen. nov. sp. nov., an extremely halophilic archaeon of family Halobacteriaceae isolated from saltpan soil.</title>
        <authorList>
            <person name="Pal Y."/>
            <person name="Verma A."/>
            <person name="Krishnamurthi S."/>
            <person name="Kumar P."/>
        </authorList>
    </citation>
    <scope>NUCLEOTIDE SEQUENCE [LARGE SCALE GENOMIC DNA]</scope>
    <source>
        <strain evidence="2 3">JCM 16495</strain>
    </source>
</reference>
<dbReference type="CDD" id="cd14797">
    <property type="entry name" value="DUF302"/>
    <property type="match status" value="1"/>
</dbReference>
<proteinExistence type="predicted"/>
<dbReference type="Pfam" id="PF03625">
    <property type="entry name" value="DUF302"/>
    <property type="match status" value="1"/>
</dbReference>
<sequence length="114" mass="12016">MVDRITSAIEAGPFTLVTTVDHAASAADVGLELRPTTLLVFGNPAVGTLLMQSAQTTAIDLPQKLLVWEAADGTVNVSYNDPQYLAVRHGIEDRKEVLSKVSGALSSLVDAGRP</sequence>
<organism evidence="2 3">
    <name type="scientific">Halomarina oriensis</name>
    <dbReference type="NCBI Taxonomy" id="671145"/>
    <lineage>
        <taxon>Archaea</taxon>
        <taxon>Methanobacteriati</taxon>
        <taxon>Methanobacteriota</taxon>
        <taxon>Stenosarchaea group</taxon>
        <taxon>Halobacteria</taxon>
        <taxon>Halobacteriales</taxon>
        <taxon>Natronomonadaceae</taxon>
        <taxon>Halomarina</taxon>
    </lineage>
</organism>
<dbReference type="AlphaFoldDB" id="A0A6B0GWA4"/>
<dbReference type="Proteomes" id="UP000451471">
    <property type="component" value="Unassembled WGS sequence"/>
</dbReference>
<dbReference type="PANTHER" id="PTHR38342:SF2">
    <property type="entry name" value="INNER MEMBRANE OR EXPORTED"/>
    <property type="match status" value="1"/>
</dbReference>
<evidence type="ECO:0000313" key="2">
    <source>
        <dbReference type="EMBL" id="MWG36863.1"/>
    </source>
</evidence>
<dbReference type="Gene3D" id="3.30.310.70">
    <property type="entry name" value="TT1751-like domain"/>
    <property type="match status" value="1"/>
</dbReference>
<dbReference type="PANTHER" id="PTHR38342">
    <property type="entry name" value="SLR5037 PROTEIN"/>
    <property type="match status" value="1"/>
</dbReference>
<protein>
    <submittedName>
        <fullName evidence="2">DUF302 domain-containing protein</fullName>
    </submittedName>
</protein>
<dbReference type="InterPro" id="IPR035923">
    <property type="entry name" value="TT1751-like_sf"/>
</dbReference>
<feature type="domain" description="DUF302" evidence="1">
    <location>
        <begin position="20"/>
        <end position="82"/>
    </location>
</feature>
<accession>A0A6B0GWA4</accession>
<dbReference type="SUPFAM" id="SSF103247">
    <property type="entry name" value="TT1751-like"/>
    <property type="match status" value="1"/>
</dbReference>
<dbReference type="EMBL" id="WSZK01000042">
    <property type="protein sequence ID" value="MWG36863.1"/>
    <property type="molecule type" value="Genomic_DNA"/>
</dbReference>
<dbReference type="InterPro" id="IPR005180">
    <property type="entry name" value="DUF302"/>
</dbReference>
<name>A0A6B0GWA4_9EURY</name>
<comment type="caution">
    <text evidence="2">The sequence shown here is derived from an EMBL/GenBank/DDBJ whole genome shotgun (WGS) entry which is preliminary data.</text>
</comment>